<dbReference type="Pfam" id="PF08240">
    <property type="entry name" value="ADH_N"/>
    <property type="match status" value="1"/>
</dbReference>
<protein>
    <submittedName>
        <fullName evidence="3">Zinc-type alcohol dehydrogenase-like protein</fullName>
    </submittedName>
</protein>
<organism evidence="3 4">
    <name type="scientific">Ascidiaceihabitans donghaensis</name>
    <dbReference type="NCBI Taxonomy" id="1510460"/>
    <lineage>
        <taxon>Bacteria</taxon>
        <taxon>Pseudomonadati</taxon>
        <taxon>Pseudomonadota</taxon>
        <taxon>Alphaproteobacteria</taxon>
        <taxon>Rhodobacterales</taxon>
        <taxon>Paracoccaceae</taxon>
        <taxon>Ascidiaceihabitans</taxon>
    </lineage>
</organism>
<gene>
    <name evidence="3" type="ORF">ASD8599_03084</name>
</gene>
<evidence type="ECO:0000313" key="3">
    <source>
        <dbReference type="EMBL" id="SPH22341.1"/>
    </source>
</evidence>
<dbReference type="InterPro" id="IPR013154">
    <property type="entry name" value="ADH-like_N"/>
</dbReference>
<evidence type="ECO:0000259" key="2">
    <source>
        <dbReference type="SMART" id="SM00829"/>
    </source>
</evidence>
<dbReference type="InterPro" id="IPR011032">
    <property type="entry name" value="GroES-like_sf"/>
</dbReference>
<dbReference type="Proteomes" id="UP000244880">
    <property type="component" value="Unassembled WGS sequence"/>
</dbReference>
<evidence type="ECO:0000256" key="1">
    <source>
        <dbReference type="ARBA" id="ARBA00022857"/>
    </source>
</evidence>
<dbReference type="InterPro" id="IPR020843">
    <property type="entry name" value="ER"/>
</dbReference>
<accession>A0A2R8BH00</accession>
<dbReference type="SUPFAM" id="SSF51735">
    <property type="entry name" value="NAD(P)-binding Rossmann-fold domains"/>
    <property type="match status" value="1"/>
</dbReference>
<dbReference type="Gene3D" id="3.40.50.720">
    <property type="entry name" value="NAD(P)-binding Rossmann-like Domain"/>
    <property type="match status" value="1"/>
</dbReference>
<dbReference type="OrthoDB" id="7355832at2"/>
<dbReference type="PANTHER" id="PTHR44154">
    <property type="entry name" value="QUINONE OXIDOREDUCTASE"/>
    <property type="match status" value="1"/>
</dbReference>
<dbReference type="InterPro" id="IPR013149">
    <property type="entry name" value="ADH-like_C"/>
</dbReference>
<dbReference type="InterPro" id="IPR051603">
    <property type="entry name" value="Zinc-ADH_QOR/CCCR"/>
</dbReference>
<dbReference type="SMART" id="SM00829">
    <property type="entry name" value="PKS_ER"/>
    <property type="match status" value="1"/>
</dbReference>
<dbReference type="GO" id="GO:0016491">
    <property type="term" value="F:oxidoreductase activity"/>
    <property type="evidence" value="ECO:0007669"/>
    <property type="project" value="InterPro"/>
</dbReference>
<dbReference type="PANTHER" id="PTHR44154:SF1">
    <property type="entry name" value="QUINONE OXIDOREDUCTASE"/>
    <property type="match status" value="1"/>
</dbReference>
<feature type="domain" description="Enoyl reductase (ER)" evidence="2">
    <location>
        <begin position="12"/>
        <end position="326"/>
    </location>
</feature>
<dbReference type="Gene3D" id="3.90.180.10">
    <property type="entry name" value="Medium-chain alcohol dehydrogenases, catalytic domain"/>
    <property type="match status" value="1"/>
</dbReference>
<dbReference type="AlphaFoldDB" id="A0A2R8BH00"/>
<sequence>MKRIFYEAFGPASQVLALEDADTPQPGIGEVLVELAYSGVNPSDVKVRAGGRPGVTKPAFPKITPHSDGAGTVVAVGTGVPRDIIGKAVWIWNAQWQRPFGTAATHIVVPHAQAVLLPDGVSMQVGACLGIPGLTAAHTVFGNGELHGKTVLVQGGAGTVGYLALQLARWGGARVIATARESDHEMCRAAGADAVIDFTQDTVAEQIIAANNGTLIDQIIEPEFGINAQVNTDVIAPDGVIAAYGSAKSMAPTIPFMEMMFKNITIDMALVYILSPQPRSLAITRLHGALRAGALDCPIDSVHPLSDCAKAHAIVESGDRQGAVLVDVQK</sequence>
<reference evidence="3 4" key="1">
    <citation type="submission" date="2018-03" db="EMBL/GenBank/DDBJ databases">
        <authorList>
            <person name="Keele B.F."/>
        </authorList>
    </citation>
    <scope>NUCLEOTIDE SEQUENCE [LARGE SCALE GENOMIC DNA]</scope>
    <source>
        <strain evidence="3 4">CECT 8599</strain>
    </source>
</reference>
<keyword evidence="4" id="KW-1185">Reference proteome</keyword>
<dbReference type="InterPro" id="IPR036291">
    <property type="entry name" value="NAD(P)-bd_dom_sf"/>
</dbReference>
<dbReference type="EMBL" id="OMOR01000001">
    <property type="protein sequence ID" value="SPH22341.1"/>
    <property type="molecule type" value="Genomic_DNA"/>
</dbReference>
<evidence type="ECO:0000313" key="4">
    <source>
        <dbReference type="Proteomes" id="UP000244880"/>
    </source>
</evidence>
<dbReference type="SUPFAM" id="SSF50129">
    <property type="entry name" value="GroES-like"/>
    <property type="match status" value="1"/>
</dbReference>
<dbReference type="RefSeq" id="WP_108829297.1">
    <property type="nucleotide sequence ID" value="NZ_OMOR01000001.1"/>
</dbReference>
<dbReference type="Pfam" id="PF00107">
    <property type="entry name" value="ADH_zinc_N"/>
    <property type="match status" value="1"/>
</dbReference>
<dbReference type="CDD" id="cd08253">
    <property type="entry name" value="zeta_crystallin"/>
    <property type="match status" value="1"/>
</dbReference>
<name>A0A2R8BH00_9RHOB</name>
<keyword evidence="1" id="KW-0521">NADP</keyword>
<proteinExistence type="predicted"/>